<feature type="domain" description="Gcp-like" evidence="1">
    <location>
        <begin position="33"/>
        <end position="132"/>
    </location>
</feature>
<evidence type="ECO:0000313" key="2">
    <source>
        <dbReference type="EMBL" id="GAB0056925.1"/>
    </source>
</evidence>
<gene>
    <name evidence="2" type="ORF">SIID45300_01240</name>
</gene>
<protein>
    <recommendedName>
        <fullName evidence="1">Gcp-like domain-containing protein</fullName>
    </recommendedName>
</protein>
<dbReference type="EMBL" id="BAAFGK010000004">
    <property type="protein sequence ID" value="GAB0056925.1"/>
    <property type="molecule type" value="Genomic_DNA"/>
</dbReference>
<name>A0ABQ0C7R3_9PROT</name>
<organism evidence="2 3">
    <name type="scientific">Candidatus Magnetaquiglobus chichijimensis</name>
    <dbReference type="NCBI Taxonomy" id="3141448"/>
    <lineage>
        <taxon>Bacteria</taxon>
        <taxon>Pseudomonadati</taxon>
        <taxon>Pseudomonadota</taxon>
        <taxon>Magnetococcia</taxon>
        <taxon>Magnetococcales</taxon>
        <taxon>Candidatus Magnetaquicoccaceae</taxon>
        <taxon>Candidatus Magnetaquiglobus</taxon>
    </lineage>
</organism>
<evidence type="ECO:0000313" key="3">
    <source>
        <dbReference type="Proteomes" id="UP001628193"/>
    </source>
</evidence>
<dbReference type="Pfam" id="PF00814">
    <property type="entry name" value="TsaD"/>
    <property type="match status" value="1"/>
</dbReference>
<dbReference type="InterPro" id="IPR022496">
    <property type="entry name" value="T6A_TsaB"/>
</dbReference>
<keyword evidence="3" id="KW-1185">Reference proteome</keyword>
<proteinExistence type="predicted"/>
<dbReference type="NCBIfam" id="TIGR03725">
    <property type="entry name" value="T6A_YeaZ"/>
    <property type="match status" value="1"/>
</dbReference>
<accession>A0ABQ0C7R3</accession>
<evidence type="ECO:0000259" key="1">
    <source>
        <dbReference type="Pfam" id="PF00814"/>
    </source>
</evidence>
<dbReference type="InterPro" id="IPR043129">
    <property type="entry name" value="ATPase_NBD"/>
</dbReference>
<dbReference type="Gene3D" id="3.30.420.40">
    <property type="match status" value="2"/>
</dbReference>
<dbReference type="Proteomes" id="UP001628193">
    <property type="component" value="Unassembled WGS sequence"/>
</dbReference>
<reference evidence="2 3" key="1">
    <citation type="submission" date="2024-09" db="EMBL/GenBank/DDBJ databases">
        <title>Draft genome sequence of Candidatus Magnetaquicoccaceae bacterium FCR-1.</title>
        <authorList>
            <person name="Shimoshige H."/>
            <person name="Shimamura S."/>
            <person name="Taoka A."/>
            <person name="Kobayashi H."/>
            <person name="Maekawa T."/>
        </authorList>
    </citation>
    <scope>NUCLEOTIDE SEQUENCE [LARGE SCALE GENOMIC DNA]</scope>
    <source>
        <strain evidence="2 3">FCR-1</strain>
    </source>
</reference>
<dbReference type="SUPFAM" id="SSF53067">
    <property type="entry name" value="Actin-like ATPase domain"/>
    <property type="match status" value="2"/>
</dbReference>
<sequence length="232" mass="24518">MKILAMDTCFPRGGLALFAEGRVVGKVGFEGTEGHVVSLPRALEAELARLGWRVGDLDRIAVTLGPGSFSGARIALGVAKGMAAALGVPVAGFSTLEVVAAGSNCSGWVAATLDARRGEVYAALYEIQEQTAPRLRSELLVCDPETLLARLRAWMPMCDGPLHLTGNALEHHAEAWRSLETEGVVILPPESWSLDVGRLAEMGACLPVGAIGLVESLEPVYVRKADAREPGH</sequence>
<dbReference type="RefSeq" id="WP_420904641.1">
    <property type="nucleotide sequence ID" value="NZ_BAAFGK010000004.1"/>
</dbReference>
<dbReference type="InterPro" id="IPR000905">
    <property type="entry name" value="Gcp-like_dom"/>
</dbReference>
<comment type="caution">
    <text evidence="2">The sequence shown here is derived from an EMBL/GenBank/DDBJ whole genome shotgun (WGS) entry which is preliminary data.</text>
</comment>